<evidence type="ECO:0000256" key="2">
    <source>
        <dbReference type="ARBA" id="ARBA00022448"/>
    </source>
</evidence>
<keyword evidence="3" id="KW-0249">Electron transport</keyword>
<evidence type="ECO:0000313" key="9">
    <source>
        <dbReference type="EMBL" id="MCA9389795.1"/>
    </source>
</evidence>
<keyword evidence="5 7" id="KW-0676">Redox-active center</keyword>
<feature type="domain" description="Thioredoxin" evidence="8">
    <location>
        <begin position="1"/>
        <end position="95"/>
    </location>
</feature>
<dbReference type="EMBL" id="JAGQKX010000002">
    <property type="protein sequence ID" value="MCA9389795.1"/>
    <property type="molecule type" value="Genomic_DNA"/>
</dbReference>
<reference evidence="9" key="1">
    <citation type="submission" date="2020-04" db="EMBL/GenBank/DDBJ databases">
        <authorList>
            <person name="Zhang T."/>
        </authorList>
    </citation>
    <scope>NUCLEOTIDE SEQUENCE</scope>
    <source>
        <strain evidence="9">HKST-UBA01</strain>
    </source>
</reference>
<reference evidence="9" key="2">
    <citation type="journal article" date="2021" name="Microbiome">
        <title>Successional dynamics and alternative stable states in a saline activated sludge microbial community over 9 years.</title>
        <authorList>
            <person name="Wang Y."/>
            <person name="Ye J."/>
            <person name="Ju F."/>
            <person name="Liu L."/>
            <person name="Boyd J.A."/>
            <person name="Deng Y."/>
            <person name="Parks D.H."/>
            <person name="Jiang X."/>
            <person name="Yin X."/>
            <person name="Woodcroft B.J."/>
            <person name="Tyson G.W."/>
            <person name="Hugenholtz P."/>
            <person name="Polz M.F."/>
            <person name="Zhang T."/>
        </authorList>
    </citation>
    <scope>NUCLEOTIDE SEQUENCE</scope>
    <source>
        <strain evidence="9">HKST-UBA01</strain>
    </source>
</reference>
<dbReference type="PROSITE" id="PS51352">
    <property type="entry name" value="THIOREDOXIN_2"/>
    <property type="match status" value="1"/>
</dbReference>
<evidence type="ECO:0000256" key="1">
    <source>
        <dbReference type="ARBA" id="ARBA00008987"/>
    </source>
</evidence>
<feature type="active site" description="Nucleophile" evidence="6">
    <location>
        <position position="12"/>
    </location>
</feature>
<sequence length="99" mass="11508">MLKLIDYYADWCGPCQQMKPAMHEVEEEFSGKMQFQQIDVDQEEHREQVQAAGVMSIPTFAIVRVDEKGEEEEIDRKLGAMPKDALVSWLNEHLEKEPK</sequence>
<dbReference type="InterPro" id="IPR036249">
    <property type="entry name" value="Thioredoxin-like_sf"/>
</dbReference>
<feature type="disulfide bond" description="Redox-active" evidence="7">
    <location>
        <begin position="12"/>
        <end position="15"/>
    </location>
</feature>
<dbReference type="PRINTS" id="PR00421">
    <property type="entry name" value="THIOREDOXIN"/>
</dbReference>
<evidence type="ECO:0000259" key="8">
    <source>
        <dbReference type="PROSITE" id="PS51352"/>
    </source>
</evidence>
<comment type="similarity">
    <text evidence="1">Belongs to the thioredoxin family.</text>
</comment>
<feature type="site" description="Contributes to redox potential value" evidence="6">
    <location>
        <position position="13"/>
    </location>
</feature>
<evidence type="ECO:0000256" key="7">
    <source>
        <dbReference type="PIRSR" id="PIRSR000077-4"/>
    </source>
</evidence>
<dbReference type="Gene3D" id="3.40.30.10">
    <property type="entry name" value="Glutaredoxin"/>
    <property type="match status" value="1"/>
</dbReference>
<comment type="caution">
    <text evidence="9">The sequence shown here is derived from an EMBL/GenBank/DDBJ whole genome shotgun (WGS) entry which is preliminary data.</text>
</comment>
<dbReference type="GO" id="GO:0015035">
    <property type="term" value="F:protein-disulfide reductase activity"/>
    <property type="evidence" value="ECO:0007669"/>
    <property type="project" value="InterPro"/>
</dbReference>
<feature type="active site" description="Nucleophile" evidence="6">
    <location>
        <position position="15"/>
    </location>
</feature>
<feature type="site" description="Deprotonates C-terminal active site Cys" evidence="6">
    <location>
        <position position="6"/>
    </location>
</feature>
<feature type="site" description="Contributes to redox potential value" evidence="6">
    <location>
        <position position="14"/>
    </location>
</feature>
<dbReference type="Proteomes" id="UP000701698">
    <property type="component" value="Unassembled WGS sequence"/>
</dbReference>
<dbReference type="PROSITE" id="PS00194">
    <property type="entry name" value="THIOREDOXIN_1"/>
    <property type="match status" value="1"/>
</dbReference>
<name>A0A955LFT3_UNCKA</name>
<dbReference type="InterPro" id="IPR013766">
    <property type="entry name" value="Thioredoxin_domain"/>
</dbReference>
<protein>
    <submittedName>
        <fullName evidence="9">Thioredoxin family protein</fullName>
    </submittedName>
</protein>
<dbReference type="InterPro" id="IPR005746">
    <property type="entry name" value="Thioredoxin"/>
</dbReference>
<dbReference type="PIRSF" id="PIRSF000077">
    <property type="entry name" value="Thioredoxin"/>
    <property type="match status" value="1"/>
</dbReference>
<gene>
    <name evidence="9" type="ORF">KC571_00135</name>
</gene>
<dbReference type="InterPro" id="IPR017937">
    <property type="entry name" value="Thioredoxin_CS"/>
</dbReference>
<evidence type="ECO:0000256" key="5">
    <source>
        <dbReference type="ARBA" id="ARBA00023284"/>
    </source>
</evidence>
<dbReference type="Pfam" id="PF00085">
    <property type="entry name" value="Thioredoxin"/>
    <property type="match status" value="1"/>
</dbReference>
<keyword evidence="2" id="KW-0813">Transport</keyword>
<dbReference type="GO" id="GO:0005737">
    <property type="term" value="C:cytoplasm"/>
    <property type="evidence" value="ECO:0007669"/>
    <property type="project" value="TreeGrafter"/>
</dbReference>
<evidence type="ECO:0000256" key="3">
    <source>
        <dbReference type="ARBA" id="ARBA00022982"/>
    </source>
</evidence>
<dbReference type="CDD" id="cd02947">
    <property type="entry name" value="TRX_family"/>
    <property type="match status" value="1"/>
</dbReference>
<evidence type="ECO:0000313" key="10">
    <source>
        <dbReference type="Proteomes" id="UP000701698"/>
    </source>
</evidence>
<evidence type="ECO:0000256" key="6">
    <source>
        <dbReference type="PIRSR" id="PIRSR000077-1"/>
    </source>
</evidence>
<keyword evidence="4 7" id="KW-1015">Disulfide bond</keyword>
<proteinExistence type="inferred from homology"/>
<evidence type="ECO:0000256" key="4">
    <source>
        <dbReference type="ARBA" id="ARBA00023157"/>
    </source>
</evidence>
<accession>A0A955LFT3</accession>
<dbReference type="PANTHER" id="PTHR45663:SF11">
    <property type="entry name" value="GEO12009P1"/>
    <property type="match status" value="1"/>
</dbReference>
<dbReference type="SUPFAM" id="SSF52833">
    <property type="entry name" value="Thioredoxin-like"/>
    <property type="match status" value="1"/>
</dbReference>
<dbReference type="PANTHER" id="PTHR45663">
    <property type="entry name" value="GEO12009P1"/>
    <property type="match status" value="1"/>
</dbReference>
<organism evidence="9 10">
    <name type="scientific">candidate division WWE3 bacterium</name>
    <dbReference type="NCBI Taxonomy" id="2053526"/>
    <lineage>
        <taxon>Bacteria</taxon>
        <taxon>Katanobacteria</taxon>
    </lineage>
</organism>
<dbReference type="AlphaFoldDB" id="A0A955LFT3"/>